<dbReference type="CDD" id="cd00201">
    <property type="entry name" value="WW"/>
    <property type="match status" value="1"/>
</dbReference>
<dbReference type="PROSITE" id="PS50020">
    <property type="entry name" value="WW_DOMAIN_2"/>
    <property type="match status" value="1"/>
</dbReference>
<evidence type="ECO:0000313" key="3">
    <source>
        <dbReference type="Proteomes" id="UP000799771"/>
    </source>
</evidence>
<protein>
    <recommendedName>
        <fullName evidence="1">WW domain-containing protein</fullName>
    </recommendedName>
</protein>
<gene>
    <name evidence="2" type="ORF">P153DRAFT_299422</name>
</gene>
<sequence>MPQYQYTPLNVELGEIRLLELHPGAFDDPIKISIFNTPFADPPSQVSLRKSLVDIQQSLPYGWVVRETVEKRIFFFNRLEVYSTWEHPDPNYEKTFYESTDDQFIQKLWIDAVCINQMDLSERSEQVVRMGSIYKYAQRVVAWLGCASHNSPLALRTLDFLGRQIEMTNSGFCFPAPMRVKKDWWNHQFQEPSIIYDTDTWQALYDLLSRSWFTRLWIMQEIHLANHHAIVKCGTEETLWYRLRRAVVKCRELKPSHVSSEHIQHRIRNTSLLCEDIRRKDMIMLLGIAGLMSCSEPRDKVFALLGLLPETLSRRIQPSYIQPVEELYKHMALAIIELTGSLEVLHSQGAFPGSSWIPDWSKPLEGTHVSANRLASGHSVANFDYNTPSTLSVTGVSFDTVVAVSEPLPQNIHEGLTTLCKFWLTSITPSQMYPTGETMAEACARVMTYGILLDQYPEVPCPTLAEAQLPFHELLNGADVSAVEDHVHCHWFLFSGQTLFKTKKGYIGVANGRPQHGDNVAVILGSPIPLLIRKRPSHTYALICDSYIDGIMDGEALLGPLSKDWTFQLLINYAIGRRKDYIETFKNVATQEIVYEDPRLAPIPEEWERTEAAHDVWPTETVEAYRNKITGQVLKDSDPRLLPDALRARGVPLEVFSLV</sequence>
<dbReference type="PANTHER" id="PTHR24148">
    <property type="entry name" value="ANKYRIN REPEAT DOMAIN-CONTAINING PROTEIN 39 HOMOLOG-RELATED"/>
    <property type="match status" value="1"/>
</dbReference>
<organism evidence="2 3">
    <name type="scientific">Dothidotthia symphoricarpi CBS 119687</name>
    <dbReference type="NCBI Taxonomy" id="1392245"/>
    <lineage>
        <taxon>Eukaryota</taxon>
        <taxon>Fungi</taxon>
        <taxon>Dikarya</taxon>
        <taxon>Ascomycota</taxon>
        <taxon>Pezizomycotina</taxon>
        <taxon>Dothideomycetes</taxon>
        <taxon>Pleosporomycetidae</taxon>
        <taxon>Pleosporales</taxon>
        <taxon>Dothidotthiaceae</taxon>
        <taxon>Dothidotthia</taxon>
    </lineage>
</organism>
<dbReference type="AlphaFoldDB" id="A0A6A6A3C2"/>
<dbReference type="InterPro" id="IPR010730">
    <property type="entry name" value="HET"/>
</dbReference>
<dbReference type="RefSeq" id="XP_033520045.1">
    <property type="nucleotide sequence ID" value="XM_033664277.1"/>
</dbReference>
<accession>A0A6A6A3C2</accession>
<dbReference type="OrthoDB" id="4850726at2759"/>
<keyword evidence="3" id="KW-1185">Reference proteome</keyword>
<name>A0A6A6A3C2_9PLEO</name>
<dbReference type="PANTHER" id="PTHR24148:SF73">
    <property type="entry name" value="HET DOMAIN PROTEIN (AFU_ORTHOLOGUE AFUA_8G01020)"/>
    <property type="match status" value="1"/>
</dbReference>
<dbReference type="Proteomes" id="UP000799771">
    <property type="component" value="Unassembled WGS sequence"/>
</dbReference>
<reference evidence="2" key="1">
    <citation type="journal article" date="2020" name="Stud. Mycol.">
        <title>101 Dothideomycetes genomes: a test case for predicting lifestyles and emergence of pathogens.</title>
        <authorList>
            <person name="Haridas S."/>
            <person name="Albert R."/>
            <person name="Binder M."/>
            <person name="Bloem J."/>
            <person name="Labutti K."/>
            <person name="Salamov A."/>
            <person name="Andreopoulos B."/>
            <person name="Baker S."/>
            <person name="Barry K."/>
            <person name="Bills G."/>
            <person name="Bluhm B."/>
            <person name="Cannon C."/>
            <person name="Castanera R."/>
            <person name="Culley D."/>
            <person name="Daum C."/>
            <person name="Ezra D."/>
            <person name="Gonzalez J."/>
            <person name="Henrissat B."/>
            <person name="Kuo A."/>
            <person name="Liang C."/>
            <person name="Lipzen A."/>
            <person name="Lutzoni F."/>
            <person name="Magnuson J."/>
            <person name="Mondo S."/>
            <person name="Nolan M."/>
            <person name="Ohm R."/>
            <person name="Pangilinan J."/>
            <person name="Park H.-J."/>
            <person name="Ramirez L."/>
            <person name="Alfaro M."/>
            <person name="Sun H."/>
            <person name="Tritt A."/>
            <person name="Yoshinaga Y."/>
            <person name="Zwiers L.-H."/>
            <person name="Turgeon B."/>
            <person name="Goodwin S."/>
            <person name="Spatafora J."/>
            <person name="Crous P."/>
            <person name="Grigoriev I."/>
        </authorList>
    </citation>
    <scope>NUCLEOTIDE SEQUENCE</scope>
    <source>
        <strain evidence="2">CBS 119687</strain>
    </source>
</reference>
<dbReference type="Gene3D" id="2.20.70.10">
    <property type="match status" value="1"/>
</dbReference>
<dbReference type="InterPro" id="IPR001202">
    <property type="entry name" value="WW_dom"/>
</dbReference>
<proteinExistence type="predicted"/>
<dbReference type="Pfam" id="PF06985">
    <property type="entry name" value="HET"/>
    <property type="match status" value="1"/>
</dbReference>
<evidence type="ECO:0000259" key="1">
    <source>
        <dbReference type="PROSITE" id="PS50020"/>
    </source>
</evidence>
<dbReference type="InterPro" id="IPR052895">
    <property type="entry name" value="HetReg/Transcr_Mod"/>
</dbReference>
<dbReference type="GeneID" id="54404709"/>
<dbReference type="Pfam" id="PF26639">
    <property type="entry name" value="Het-6_barrel"/>
    <property type="match status" value="1"/>
</dbReference>
<dbReference type="EMBL" id="ML977515">
    <property type="protein sequence ID" value="KAF2125653.1"/>
    <property type="molecule type" value="Genomic_DNA"/>
</dbReference>
<dbReference type="SMART" id="SM00456">
    <property type="entry name" value="WW"/>
    <property type="match status" value="1"/>
</dbReference>
<dbReference type="PROSITE" id="PS01159">
    <property type="entry name" value="WW_DOMAIN_1"/>
    <property type="match status" value="1"/>
</dbReference>
<feature type="domain" description="WW" evidence="1">
    <location>
        <begin position="57"/>
        <end position="90"/>
    </location>
</feature>
<evidence type="ECO:0000313" key="2">
    <source>
        <dbReference type="EMBL" id="KAF2125653.1"/>
    </source>
</evidence>
<dbReference type="InterPro" id="IPR036020">
    <property type="entry name" value="WW_dom_sf"/>
</dbReference>
<dbReference type="SUPFAM" id="SSF51045">
    <property type="entry name" value="WW domain"/>
    <property type="match status" value="1"/>
</dbReference>